<sequence>MGNGNSKFPPEVHARRNTIAVPYAINSPYAPTRKKSLNPSLGSVSHFYMPQKCNASEDITDSPGTSIKHACQKPLDLDATLALSASDLCLLTLSDSKDFSSEPTTFTNNDNTLSSHASHKDMKFESFDTIIRMKNTENIKKYILESKIARTFFSSAEEKEITVEELYSETNSLNTVLNSKISLLHQLEIKELSENPNKKSAFKILYTKTDSFSAKYEEMYNLLSQNPDQDHESALFGELMQDIATNLKFLKSLLAIYYLAFQKNVKFGYIKKKLSEMWFEKEKKQFDYSSCKSSIIPGFAVYYPDSCDISYKNPTPFNSRSAVKNNHSYIMPNLEKEYSFNSRSATKNNHSYNMPNSEKSNAFNSPELAFGFSKLNKTASNEFSPSISSLDQESHFEESHSSYNQTHVPNDSLETLSSTKYSSRKPSKSFSIAASSQRNPSIRSNQVLLSERGFIPSSNVSFENSNSTNNYVPDKVPSIMNGRKRSKSVITSSFAIENFISVTCRTKSVVGVSNMTLVPNSTTDFSSNLAETNAARKYSLTGVSDYYYNNDKGISCSHNFSTNISSGLPFRVSSDNTIGKNKYLKNRYSVGNPNDVSVMYGTDKVLNKSLNKERETNVASFKLNSEMYSTGYKLYSTRTQSSFSRIDQSSKNSVGGLKKQESFVPFPAIPESLPQYSN</sequence>
<proteinExistence type="predicted"/>
<accession>A0A2T9YK58</accession>
<feature type="compositionally biased region" description="Polar residues" evidence="1">
    <location>
        <begin position="401"/>
        <end position="421"/>
    </location>
</feature>
<keyword evidence="3" id="KW-1185">Reference proteome</keyword>
<dbReference type="EMBL" id="MBFR01000151">
    <property type="protein sequence ID" value="PVU92726.1"/>
    <property type="molecule type" value="Genomic_DNA"/>
</dbReference>
<dbReference type="AlphaFoldDB" id="A0A2T9YK58"/>
<feature type="region of interest" description="Disordered" evidence="1">
    <location>
        <begin position="383"/>
        <end position="437"/>
    </location>
</feature>
<comment type="caution">
    <text evidence="2">The sequence shown here is derived from an EMBL/GenBank/DDBJ whole genome shotgun (WGS) entry which is preliminary data.</text>
</comment>
<organism evidence="2 3">
    <name type="scientific">Smittium simulii</name>
    <dbReference type="NCBI Taxonomy" id="133385"/>
    <lineage>
        <taxon>Eukaryota</taxon>
        <taxon>Fungi</taxon>
        <taxon>Fungi incertae sedis</taxon>
        <taxon>Zoopagomycota</taxon>
        <taxon>Kickxellomycotina</taxon>
        <taxon>Harpellomycetes</taxon>
        <taxon>Harpellales</taxon>
        <taxon>Legeriomycetaceae</taxon>
        <taxon>Smittium</taxon>
    </lineage>
</organism>
<name>A0A2T9YK58_9FUNG</name>
<dbReference type="Proteomes" id="UP000245383">
    <property type="component" value="Unassembled WGS sequence"/>
</dbReference>
<feature type="compositionally biased region" description="Polar residues" evidence="1">
    <location>
        <begin position="428"/>
        <end position="437"/>
    </location>
</feature>
<evidence type="ECO:0000256" key="1">
    <source>
        <dbReference type="SAM" id="MobiDB-lite"/>
    </source>
</evidence>
<protein>
    <submittedName>
        <fullName evidence="2">Uncharacterized protein</fullName>
    </submittedName>
</protein>
<evidence type="ECO:0000313" key="3">
    <source>
        <dbReference type="Proteomes" id="UP000245383"/>
    </source>
</evidence>
<evidence type="ECO:0000313" key="2">
    <source>
        <dbReference type="EMBL" id="PVU92726.1"/>
    </source>
</evidence>
<reference evidence="2 3" key="1">
    <citation type="journal article" date="2018" name="MBio">
        <title>Comparative Genomics Reveals the Core Gene Toolbox for the Fungus-Insect Symbiosis.</title>
        <authorList>
            <person name="Wang Y."/>
            <person name="Stata M."/>
            <person name="Wang W."/>
            <person name="Stajich J.E."/>
            <person name="White M.M."/>
            <person name="Moncalvo J.M."/>
        </authorList>
    </citation>
    <scope>NUCLEOTIDE SEQUENCE [LARGE SCALE GENOMIC DNA]</scope>
    <source>
        <strain evidence="2 3">SWE-8-4</strain>
    </source>
</reference>
<gene>
    <name evidence="2" type="ORF">BB561_003657</name>
</gene>